<feature type="domain" description="SEC7" evidence="3">
    <location>
        <begin position="508"/>
        <end position="722"/>
    </location>
</feature>
<dbReference type="SMART" id="SM00222">
    <property type="entry name" value="Sec7"/>
    <property type="match status" value="1"/>
</dbReference>
<organism evidence="4 5">
    <name type="scientific">Babjeviella inositovora NRRL Y-12698</name>
    <dbReference type="NCBI Taxonomy" id="984486"/>
    <lineage>
        <taxon>Eukaryota</taxon>
        <taxon>Fungi</taxon>
        <taxon>Dikarya</taxon>
        <taxon>Ascomycota</taxon>
        <taxon>Saccharomycotina</taxon>
        <taxon>Pichiomycetes</taxon>
        <taxon>Serinales incertae sedis</taxon>
        <taxon>Babjeviella</taxon>
    </lineage>
</organism>
<evidence type="ECO:0000313" key="4">
    <source>
        <dbReference type="EMBL" id="ODQ78960.1"/>
    </source>
</evidence>
<dbReference type="InterPro" id="IPR023394">
    <property type="entry name" value="Sec7_C_sf"/>
</dbReference>
<dbReference type="Gene3D" id="1.10.1000.11">
    <property type="entry name" value="Arf Nucleotide-binding Site Opener,domain 2"/>
    <property type="match status" value="1"/>
</dbReference>
<feature type="non-terminal residue" evidence="4">
    <location>
        <position position="1"/>
    </location>
</feature>
<dbReference type="GO" id="GO:0005794">
    <property type="term" value="C:Golgi apparatus"/>
    <property type="evidence" value="ECO:0007669"/>
    <property type="project" value="UniProtKB-ARBA"/>
</dbReference>
<dbReference type="OrthoDB" id="10258608at2759"/>
<keyword evidence="2" id="KW-0653">Protein transport</keyword>
<dbReference type="PANTHER" id="PTHR10663:SF388">
    <property type="entry name" value="GOLGI-SPECIFIC BREFELDIN A-RESISTANCE GUANINE NUCLEOTIDE EXCHANGE FACTOR 1"/>
    <property type="match status" value="1"/>
</dbReference>
<proteinExistence type="predicted"/>
<dbReference type="Pfam" id="PF12783">
    <property type="entry name" value="Sec7-like_HUS"/>
    <property type="match status" value="1"/>
</dbReference>
<dbReference type="InterPro" id="IPR032691">
    <property type="entry name" value="Mon2/Sec7/BIG1-like_HUS"/>
</dbReference>
<reference evidence="5" key="1">
    <citation type="submission" date="2016-05" db="EMBL/GenBank/DDBJ databases">
        <title>Comparative genomics of biotechnologically important yeasts.</title>
        <authorList>
            <consortium name="DOE Joint Genome Institute"/>
            <person name="Riley R."/>
            <person name="Haridas S."/>
            <person name="Wolfe K.H."/>
            <person name="Lopes M.R."/>
            <person name="Hittinger C.T."/>
            <person name="Goker M."/>
            <person name="Salamov A."/>
            <person name="Wisecaver J."/>
            <person name="Long T.M."/>
            <person name="Aerts A.L."/>
            <person name="Barry K."/>
            <person name="Choi C."/>
            <person name="Clum A."/>
            <person name="Coughlan A.Y."/>
            <person name="Deshpande S."/>
            <person name="Douglass A.P."/>
            <person name="Hanson S.J."/>
            <person name="Klenk H.-P."/>
            <person name="Labutti K."/>
            <person name="Lapidus A."/>
            <person name="Lindquist E."/>
            <person name="Lipzen A."/>
            <person name="Meier-Kolthoff J.P."/>
            <person name="Ohm R.A."/>
            <person name="Otillar R.P."/>
            <person name="Pangilinan J."/>
            <person name="Peng Y."/>
            <person name="Rokas A."/>
            <person name="Rosa C.A."/>
            <person name="Scheuner C."/>
            <person name="Sibirny A.A."/>
            <person name="Slot J.C."/>
            <person name="Stielow J.B."/>
            <person name="Sun H."/>
            <person name="Kurtzman C.P."/>
            <person name="Blackwell M."/>
            <person name="Grigoriev I.V."/>
            <person name="Jeffries T.W."/>
        </authorList>
    </citation>
    <scope>NUCLEOTIDE SEQUENCE [LARGE SCALE GENOMIC DNA]</scope>
    <source>
        <strain evidence="5">NRRL Y-12698</strain>
    </source>
</reference>
<dbReference type="InterPro" id="IPR056604">
    <property type="entry name" value="GBF1-like_TPR"/>
</dbReference>
<dbReference type="GeneID" id="30149205"/>
<dbReference type="STRING" id="984486.A0A1E3QMU8"/>
<feature type="non-terminal residue" evidence="4">
    <location>
        <position position="1403"/>
    </location>
</feature>
<dbReference type="CDD" id="cd00171">
    <property type="entry name" value="Sec7"/>
    <property type="match status" value="1"/>
</dbReference>
<dbReference type="Pfam" id="PF16213">
    <property type="entry name" value="DCB"/>
    <property type="match status" value="1"/>
</dbReference>
<evidence type="ECO:0000256" key="2">
    <source>
        <dbReference type="ARBA" id="ARBA00022927"/>
    </source>
</evidence>
<dbReference type="PROSITE" id="PS50190">
    <property type="entry name" value="SEC7"/>
    <property type="match status" value="1"/>
</dbReference>
<dbReference type="RefSeq" id="XP_018984288.1">
    <property type="nucleotide sequence ID" value="XM_019131352.1"/>
</dbReference>
<dbReference type="PANTHER" id="PTHR10663">
    <property type="entry name" value="GUANYL-NUCLEOTIDE EXCHANGE FACTOR"/>
    <property type="match status" value="1"/>
</dbReference>
<accession>A0A1E3QMU8</accession>
<name>A0A1E3QMU8_9ASCO</name>
<dbReference type="GO" id="GO:0015031">
    <property type="term" value="P:protein transport"/>
    <property type="evidence" value="ECO:0007669"/>
    <property type="project" value="UniProtKB-KW"/>
</dbReference>
<protein>
    <recommendedName>
        <fullName evidence="3">SEC7 domain-containing protein</fullName>
    </recommendedName>
</protein>
<dbReference type="SUPFAM" id="SSF48425">
    <property type="entry name" value="Sec7 domain"/>
    <property type="match status" value="1"/>
</dbReference>
<evidence type="ECO:0000313" key="5">
    <source>
        <dbReference type="Proteomes" id="UP000094336"/>
    </source>
</evidence>
<dbReference type="EMBL" id="KV454433">
    <property type="protein sequence ID" value="ODQ78960.1"/>
    <property type="molecule type" value="Genomic_DNA"/>
</dbReference>
<dbReference type="InterPro" id="IPR032629">
    <property type="entry name" value="DCB_dom"/>
</dbReference>
<dbReference type="Pfam" id="PF23325">
    <property type="entry name" value="TPR_28"/>
    <property type="match status" value="1"/>
</dbReference>
<sequence>IDPVTLAINECITISSAMRKLARWSQSTVAALVGGYNEIFGDEEYAITKFGTKPSHTPTVGNDDALLSAFMQLRLMLLCADTLDDVDSLTLLQPFLLVIKSPSTSGMITSLALNSINKFLTYGLLSLDSKNIHVSISQVVSALTHCRFEAGDQASDDAVLLKVLRLLEALLVGGTISAYLTDEVVTEVIQTCLSLACNKRRSEVLRKAAEMAMVAILIRIFEQLESIEVPNAHAAEDAITDFTSTQLPEDTIGGVDAGSSRKSVEMTRLDEDDQPFGLPCIKDFLGILISMIAPSNQFQHMELTRVFALSLLNTALEVSSKHLAVHPQLLNLVADPLSKHLLQIIQSPNESLPLLRAALQVFNTLYITLAPHLKLQIELVLTTIFKSLVPEDVGSHSGTASPAPQTPLALRSPIAKEMLVESVSLLWTRSPTFFANLFINYDCDFDRNDLCTDILKYLSYLALPDTALVTTNNVPPICLEGLVSVVSSIYDKVMQKSLSEKKLSTSHKLVLDKVQKKEFVQCTKTFNVKPKQGLALFAQKGFVNSTEDLDGIAELLFHKAGRLDKKVMGEFLTRRENAELFQKFMSLLDFSGLRVDEALRILLKTFRLPGESQQIERAMEFFANRYIACQDWAEVTGAEAVESETTGAISEAVEAPEPVTPDFDTVFILSYSIIMLNTDLHNPQVKQRMQFSDYQKNLKGVYKGGNFPEWYLDKIYVSIRDREIVMPEEHKGGSTKWFNDAWNNMLASYVSEPLTTADLDRSTLDQIDRVIFQSTFDDLVATFTNIFEEAFDDQIVTKMMSSLDKCAFIANYYGLDSCVDKITRLLCHMTTLTGTKRSVVAENDSRGVLPLTKVTFEDKVLDSVIVSEVAYLFGMDFKAQLSTIVLFRILKKNKAVASGSWDDVLKIILLLLDNCLIDPNIFPDFQKNLGLEPLPVAKPQFTITKSKSGKEADTMLASLSRFLKGNSDLPDPSEEEIEAALYTNDCIKSCHIPSVFAHANLFEKSELVAFIAHILSAIPEFKAESSRSFTVQVLFLVELSVCLVFLSFETEFVGKNTVVSVLNELDSVLALADAPTTQPKTRARLLTYKLLLLRHVDSEAKQSLLETTKLIAELDKQAIIRSARHLVRPLQSLSDEGTWCETTILSDANYWLLLRTFASDKAYTKSIYEFIEGVVKSSPLQITSENYVWLLSLLDEISTVGCLGAQFEQKGDKLTPKQRKHEVEDPKVRVMVDLSIKSITLTSSLLSILTDSKFDQSKVWYILAQAIAHQCFNPCREIRNHAIKTLQLTLLSMKLSPEIPPEGLFESSLLPLLHEVVKPEVLQTDPHGMAKTQIALLSVISKTFLHLLGEFEQVEKVWLQLLEAVDTLNNQTHVSQTDLLSIKEASSEIIKNLVLVMKSNGVL</sequence>
<dbReference type="InterPro" id="IPR000904">
    <property type="entry name" value="Sec7_dom"/>
</dbReference>
<keyword evidence="5" id="KW-1185">Reference proteome</keyword>
<dbReference type="Pfam" id="PF01369">
    <property type="entry name" value="Sec7"/>
    <property type="match status" value="1"/>
</dbReference>
<evidence type="ECO:0000259" key="3">
    <source>
        <dbReference type="PROSITE" id="PS50190"/>
    </source>
</evidence>
<dbReference type="GO" id="GO:0005085">
    <property type="term" value="F:guanyl-nucleotide exchange factor activity"/>
    <property type="evidence" value="ECO:0007669"/>
    <property type="project" value="InterPro"/>
</dbReference>
<dbReference type="InterPro" id="IPR035999">
    <property type="entry name" value="Sec7_dom_sf"/>
</dbReference>
<gene>
    <name evidence="4" type="ORF">BABINDRAFT_25156</name>
</gene>
<evidence type="ECO:0000256" key="1">
    <source>
        <dbReference type="ARBA" id="ARBA00022448"/>
    </source>
</evidence>
<dbReference type="Gene3D" id="1.10.220.20">
    <property type="match status" value="1"/>
</dbReference>
<keyword evidence="1" id="KW-0813">Transport</keyword>
<dbReference type="GO" id="GO:0016192">
    <property type="term" value="P:vesicle-mediated transport"/>
    <property type="evidence" value="ECO:0007669"/>
    <property type="project" value="UniProtKB-ARBA"/>
</dbReference>
<dbReference type="GO" id="GO:0032012">
    <property type="term" value="P:regulation of ARF protein signal transduction"/>
    <property type="evidence" value="ECO:0007669"/>
    <property type="project" value="InterPro"/>
</dbReference>
<dbReference type="Proteomes" id="UP000094336">
    <property type="component" value="Unassembled WGS sequence"/>
</dbReference>